<dbReference type="InterPro" id="IPR036279">
    <property type="entry name" value="5-3_exonuclease_C_sf"/>
</dbReference>
<dbReference type="PRINTS" id="PR00853">
    <property type="entry name" value="XPGRADSUPER"/>
</dbReference>
<dbReference type="InterPro" id="IPR029060">
    <property type="entry name" value="PIN-like_dom_sf"/>
</dbReference>
<name>A0A166X344_9AGAM</name>
<dbReference type="Pfam" id="PF00867">
    <property type="entry name" value="XPG_I"/>
    <property type="match status" value="1"/>
</dbReference>
<evidence type="ECO:0000313" key="4">
    <source>
        <dbReference type="Proteomes" id="UP000076532"/>
    </source>
</evidence>
<dbReference type="Gene3D" id="3.40.50.1010">
    <property type="entry name" value="5'-nuclease"/>
    <property type="match status" value="2"/>
</dbReference>
<dbReference type="SUPFAM" id="SSF47807">
    <property type="entry name" value="5' to 3' exonuclease, C-terminal subdomain"/>
    <property type="match status" value="1"/>
</dbReference>
<evidence type="ECO:0000256" key="1">
    <source>
        <dbReference type="SAM" id="MobiDB-lite"/>
    </source>
</evidence>
<dbReference type="AlphaFoldDB" id="A0A166X344"/>
<feature type="compositionally biased region" description="Polar residues" evidence="1">
    <location>
        <begin position="474"/>
        <end position="483"/>
    </location>
</feature>
<dbReference type="SMART" id="SM00484">
    <property type="entry name" value="XPGI"/>
    <property type="match status" value="1"/>
</dbReference>
<dbReference type="InterPro" id="IPR006084">
    <property type="entry name" value="XPG/Rad2"/>
</dbReference>
<accession>A0A166X344</accession>
<evidence type="ECO:0000259" key="2">
    <source>
        <dbReference type="SMART" id="SM00484"/>
    </source>
</evidence>
<organism evidence="3 4">
    <name type="scientific">Athelia psychrophila</name>
    <dbReference type="NCBI Taxonomy" id="1759441"/>
    <lineage>
        <taxon>Eukaryota</taxon>
        <taxon>Fungi</taxon>
        <taxon>Dikarya</taxon>
        <taxon>Basidiomycota</taxon>
        <taxon>Agaricomycotina</taxon>
        <taxon>Agaricomycetes</taxon>
        <taxon>Agaricomycetidae</taxon>
        <taxon>Atheliales</taxon>
        <taxon>Atheliaceae</taxon>
        <taxon>Athelia</taxon>
    </lineage>
</organism>
<dbReference type="STRING" id="436010.A0A166X344"/>
<dbReference type="OrthoDB" id="2959108at2759"/>
<dbReference type="PANTHER" id="PTHR11081">
    <property type="entry name" value="FLAP ENDONUCLEASE FAMILY MEMBER"/>
    <property type="match status" value="1"/>
</dbReference>
<dbReference type="PANTHER" id="PTHR11081:SF75">
    <property type="entry name" value="ENDONUCLEASE, PUTATIVE (AFU_ORTHOLOGUE AFUA_3G13260)-RELATED"/>
    <property type="match status" value="1"/>
</dbReference>
<dbReference type="EMBL" id="KV417480">
    <property type="protein sequence ID" value="KZP34377.1"/>
    <property type="molecule type" value="Genomic_DNA"/>
</dbReference>
<gene>
    <name evidence="3" type="ORF">FIBSPDRAFT_771956</name>
</gene>
<feature type="region of interest" description="Disordered" evidence="1">
    <location>
        <begin position="460"/>
        <end position="491"/>
    </location>
</feature>
<keyword evidence="4" id="KW-1185">Reference proteome</keyword>
<dbReference type="CDD" id="cd09870">
    <property type="entry name" value="PIN_YEN1"/>
    <property type="match status" value="1"/>
</dbReference>
<feature type="compositionally biased region" description="Low complexity" evidence="1">
    <location>
        <begin position="418"/>
        <end position="432"/>
    </location>
</feature>
<feature type="compositionally biased region" description="Basic residues" evidence="1">
    <location>
        <begin position="460"/>
        <end position="470"/>
    </location>
</feature>
<reference evidence="3 4" key="1">
    <citation type="journal article" date="2016" name="Mol. Biol. Evol.">
        <title>Comparative Genomics of Early-Diverging Mushroom-Forming Fungi Provides Insights into the Origins of Lignocellulose Decay Capabilities.</title>
        <authorList>
            <person name="Nagy L.G."/>
            <person name="Riley R."/>
            <person name="Tritt A."/>
            <person name="Adam C."/>
            <person name="Daum C."/>
            <person name="Floudas D."/>
            <person name="Sun H."/>
            <person name="Yadav J.S."/>
            <person name="Pangilinan J."/>
            <person name="Larsson K.H."/>
            <person name="Matsuura K."/>
            <person name="Barry K."/>
            <person name="Labutti K."/>
            <person name="Kuo R."/>
            <person name="Ohm R.A."/>
            <person name="Bhattacharya S.S."/>
            <person name="Shirouzu T."/>
            <person name="Yoshinaga Y."/>
            <person name="Martin F.M."/>
            <person name="Grigoriev I.V."/>
            <person name="Hibbett D.S."/>
        </authorList>
    </citation>
    <scope>NUCLEOTIDE SEQUENCE [LARGE SCALE GENOMIC DNA]</scope>
    <source>
        <strain evidence="3 4">CBS 109695</strain>
    </source>
</reference>
<dbReference type="SUPFAM" id="SSF88723">
    <property type="entry name" value="PIN domain-like"/>
    <property type="match status" value="1"/>
</dbReference>
<dbReference type="Proteomes" id="UP000076532">
    <property type="component" value="Unassembled WGS sequence"/>
</dbReference>
<evidence type="ECO:0000313" key="3">
    <source>
        <dbReference type="EMBL" id="KZP34377.1"/>
    </source>
</evidence>
<sequence>MGVKGMWEHLNAVKEERLLQEFALSELPPAAVGSQQFLRLGYDASVWMCSCARAFRSGAANRGLRPDVQALFDKLARVFRAPVAPLFVFDGEERPAVKRGHNIKGPPHYLTNDLQDLLDCFGFPWYTAPGEAEAELAYLNKKGHIQAVVSEDVDCFLFGAKVVIRSSQIDRENIVVYRASTISSHEEVGLSQGDMILVALLRGGDYDESGLRNCGMVTAVRMTKYGFGDGLLHAATQSVLEGYVQALRPRLRAALQEDPLGFLGQRNPTAASAVGSGFPDLEVVRAYANPLTSWSNDGPGPVIPQQGRINLTKLAALCTSSFSWASKLGVLKKFERMVWEGVALRLIIEPSGELLVGNPNTNGHCLLSASISRIRSRKVTAGPLGTQAMLTTYRAKLDTRTVAAATLAGITTDRRGSRSSSSSAVPAGPPKASDSCLVTILGPILEAWNPALVADFQQRRARASKPRGRRMGVASQTAPGTSLTDDEDLGYRSDDTVTREIERAFEMYDLHGAFGLAM</sequence>
<feature type="domain" description="XPG-I" evidence="2">
    <location>
        <begin position="119"/>
        <end position="190"/>
    </location>
</feature>
<proteinExistence type="predicted"/>
<dbReference type="InterPro" id="IPR006086">
    <property type="entry name" value="XPG-I_dom"/>
</dbReference>
<feature type="region of interest" description="Disordered" evidence="1">
    <location>
        <begin position="413"/>
        <end position="432"/>
    </location>
</feature>
<dbReference type="GO" id="GO:0017108">
    <property type="term" value="F:5'-flap endonuclease activity"/>
    <property type="evidence" value="ECO:0007669"/>
    <property type="project" value="TreeGrafter"/>
</dbReference>
<protein>
    <submittedName>
        <fullName evidence="3">PIN domain-like protein</fullName>
    </submittedName>
</protein>
<dbReference type="GO" id="GO:0006281">
    <property type="term" value="P:DNA repair"/>
    <property type="evidence" value="ECO:0007669"/>
    <property type="project" value="UniProtKB-ARBA"/>
</dbReference>